<evidence type="ECO:0000313" key="2">
    <source>
        <dbReference type="EMBL" id="KRY16146.1"/>
    </source>
</evidence>
<dbReference type="AlphaFoldDB" id="A0A0V0ZBT6"/>
<protein>
    <submittedName>
        <fullName evidence="1">Uncharacterized protein</fullName>
    </submittedName>
</protein>
<comment type="caution">
    <text evidence="1">The sequence shown here is derived from an EMBL/GenBank/DDBJ whole genome shotgun (WGS) entry which is preliminary data.</text>
</comment>
<dbReference type="Proteomes" id="UP000054783">
    <property type="component" value="Unassembled WGS sequence"/>
</dbReference>
<accession>A0A0V0ZBT6</accession>
<sequence>MNPYIPMFTTWYQQFKITITAYYILITKKCRSLFISSSEWSRHYVINFNQDHLRLTESRILELE</sequence>
<name>A0A0V0ZBT6_9BILA</name>
<keyword evidence="3" id="KW-1185">Reference proteome</keyword>
<organism evidence="1 3">
    <name type="scientific">Trichinella patagoniensis</name>
    <dbReference type="NCBI Taxonomy" id="990121"/>
    <lineage>
        <taxon>Eukaryota</taxon>
        <taxon>Metazoa</taxon>
        <taxon>Ecdysozoa</taxon>
        <taxon>Nematoda</taxon>
        <taxon>Enoplea</taxon>
        <taxon>Dorylaimia</taxon>
        <taxon>Trichinellida</taxon>
        <taxon>Trichinellidae</taxon>
        <taxon>Trichinella</taxon>
    </lineage>
</organism>
<gene>
    <name evidence="1" type="ORF">T12_4363</name>
    <name evidence="2" type="ORF">T12_5755</name>
</gene>
<evidence type="ECO:0000313" key="3">
    <source>
        <dbReference type="Proteomes" id="UP000054783"/>
    </source>
</evidence>
<proteinExistence type="predicted"/>
<dbReference type="EMBL" id="JYDQ01000256">
    <property type="protein sequence ID" value="KRY09819.1"/>
    <property type="molecule type" value="Genomic_DNA"/>
</dbReference>
<evidence type="ECO:0000313" key="1">
    <source>
        <dbReference type="EMBL" id="KRY09819.1"/>
    </source>
</evidence>
<dbReference type="EMBL" id="JYDQ01000083">
    <property type="protein sequence ID" value="KRY16146.1"/>
    <property type="molecule type" value="Genomic_DNA"/>
</dbReference>
<reference evidence="1 3" key="1">
    <citation type="submission" date="2015-01" db="EMBL/GenBank/DDBJ databases">
        <title>Evolution of Trichinella species and genotypes.</title>
        <authorList>
            <person name="Korhonen P.K."/>
            <person name="Edoardo P."/>
            <person name="Giuseppe L.R."/>
            <person name="Gasser R.B."/>
        </authorList>
    </citation>
    <scope>NUCLEOTIDE SEQUENCE [LARGE SCALE GENOMIC DNA]</scope>
    <source>
        <strain evidence="1">ISS2496</strain>
    </source>
</reference>